<protein>
    <submittedName>
        <fullName evidence="1">Uncharacterized protein</fullName>
    </submittedName>
</protein>
<sequence length="45" mass="4790">MAICASPAPTSKIRSGRPSASLICALYSTISRRNTANRISPFKPP</sequence>
<organism evidence="1">
    <name type="scientific">marine sediment metagenome</name>
    <dbReference type="NCBI Taxonomy" id="412755"/>
    <lineage>
        <taxon>unclassified sequences</taxon>
        <taxon>metagenomes</taxon>
        <taxon>ecological metagenomes</taxon>
    </lineage>
</organism>
<dbReference type="EMBL" id="AYSL01001040">
    <property type="protein sequence ID" value="KTF06614.1"/>
    <property type="molecule type" value="Genomic_DNA"/>
</dbReference>
<reference evidence="1" key="1">
    <citation type="submission" date="2013-11" db="EMBL/GenBank/DDBJ databases">
        <title>Microbial diversity, functional groups and degradation webs in Northern and Southern Mediterranean and Red Sea marine crude oil polluted sites.</title>
        <authorList>
            <person name="Daffonchio D."/>
            <person name="Mapelli F."/>
            <person name="Ferrer M."/>
            <person name="Richter M."/>
            <person name="Cherif A."/>
            <person name="Malkawi H.I."/>
            <person name="Yakimov M.M."/>
            <person name="Abdel-Fattah Y.R."/>
            <person name="Blaghen M."/>
            <person name="Golyshin P.N."/>
            <person name="Kalogerakis N."/>
            <person name="Boon N."/>
            <person name="Magagnini M."/>
            <person name="Fava F."/>
        </authorList>
    </citation>
    <scope>NUCLEOTIDE SEQUENCE</scope>
</reference>
<proteinExistence type="predicted"/>
<comment type="caution">
    <text evidence="1">The sequence shown here is derived from an EMBL/GenBank/DDBJ whole genome shotgun (WGS) entry which is preliminary data.</text>
</comment>
<accession>A0A1B6NT17</accession>
<dbReference type="AlphaFoldDB" id="A0A1B6NT17"/>
<name>A0A1B6NT17_9ZZZZ</name>
<gene>
    <name evidence="1" type="ORF">MGSAQ_001889</name>
</gene>
<evidence type="ECO:0000313" key="1">
    <source>
        <dbReference type="EMBL" id="KTF06614.1"/>
    </source>
</evidence>